<comment type="caution">
    <text evidence="1">The sequence shown here is derived from an EMBL/GenBank/DDBJ whole genome shotgun (WGS) entry which is preliminary data.</text>
</comment>
<gene>
    <name evidence="1" type="ORF">LCGC14_2188850</name>
</gene>
<name>A0A0F9FXI4_9ZZZZ</name>
<dbReference type="AlphaFoldDB" id="A0A0F9FXI4"/>
<evidence type="ECO:0000313" key="1">
    <source>
        <dbReference type="EMBL" id="KKL62075.1"/>
    </source>
</evidence>
<proteinExistence type="predicted"/>
<dbReference type="EMBL" id="LAZR01028605">
    <property type="protein sequence ID" value="KKL62075.1"/>
    <property type="molecule type" value="Genomic_DNA"/>
</dbReference>
<accession>A0A0F9FXI4</accession>
<organism evidence="1">
    <name type="scientific">marine sediment metagenome</name>
    <dbReference type="NCBI Taxonomy" id="412755"/>
    <lineage>
        <taxon>unclassified sequences</taxon>
        <taxon>metagenomes</taxon>
        <taxon>ecological metagenomes</taxon>
    </lineage>
</organism>
<reference evidence="1" key="1">
    <citation type="journal article" date="2015" name="Nature">
        <title>Complex archaea that bridge the gap between prokaryotes and eukaryotes.</title>
        <authorList>
            <person name="Spang A."/>
            <person name="Saw J.H."/>
            <person name="Jorgensen S.L."/>
            <person name="Zaremba-Niedzwiedzka K."/>
            <person name="Martijn J."/>
            <person name="Lind A.E."/>
            <person name="van Eijk R."/>
            <person name="Schleper C."/>
            <person name="Guy L."/>
            <person name="Ettema T.J."/>
        </authorList>
    </citation>
    <scope>NUCLEOTIDE SEQUENCE</scope>
</reference>
<protein>
    <submittedName>
        <fullName evidence="1">Uncharacterized protein</fullName>
    </submittedName>
</protein>
<sequence length="75" mass="8473">MGKLACGCTIGPGEPMDPETLKEHFKHTASAIFVWEILHRRGQPQGEDEMKLSQARIDLLEIIQKLYPEVKEGLL</sequence>